<dbReference type="InterPro" id="IPR002173">
    <property type="entry name" value="Carboh/pur_kinase_PfkB_CS"/>
</dbReference>
<dbReference type="PROSITE" id="PS00584">
    <property type="entry name" value="PFKB_KINASES_2"/>
    <property type="match status" value="1"/>
</dbReference>
<dbReference type="Gene3D" id="3.40.1190.20">
    <property type="match status" value="1"/>
</dbReference>
<dbReference type="AlphaFoldDB" id="A0A1H0QXY8"/>
<dbReference type="GO" id="GO:0016301">
    <property type="term" value="F:kinase activity"/>
    <property type="evidence" value="ECO:0007669"/>
    <property type="project" value="UniProtKB-KW"/>
</dbReference>
<dbReference type="EMBL" id="FNIR01000011">
    <property type="protein sequence ID" value="SDP21608.1"/>
    <property type="molecule type" value="Genomic_DNA"/>
</dbReference>
<evidence type="ECO:0000256" key="2">
    <source>
        <dbReference type="ARBA" id="ARBA00022679"/>
    </source>
</evidence>
<keyword evidence="2" id="KW-0808">Transferase</keyword>
<dbReference type="PANTHER" id="PTHR43320">
    <property type="entry name" value="SUGAR KINASE"/>
    <property type="match status" value="1"/>
</dbReference>
<dbReference type="InterPro" id="IPR052700">
    <property type="entry name" value="Carb_kinase_PfkB-like"/>
</dbReference>
<keyword evidence="3 5" id="KW-0418">Kinase</keyword>
<dbReference type="InterPro" id="IPR011611">
    <property type="entry name" value="PfkB_dom"/>
</dbReference>
<proteinExistence type="inferred from homology"/>
<dbReference type="SUPFAM" id="SSF53613">
    <property type="entry name" value="Ribokinase-like"/>
    <property type="match status" value="1"/>
</dbReference>
<dbReference type="Proteomes" id="UP000199088">
    <property type="component" value="Unassembled WGS sequence"/>
</dbReference>
<dbReference type="PANTHER" id="PTHR43320:SF3">
    <property type="entry name" value="CARBOHYDRATE KINASE PFKB DOMAIN-CONTAINING PROTEIN"/>
    <property type="match status" value="1"/>
</dbReference>
<reference evidence="6" key="1">
    <citation type="submission" date="2016-10" db="EMBL/GenBank/DDBJ databases">
        <authorList>
            <person name="Varghese N."/>
            <person name="Submissions S."/>
        </authorList>
    </citation>
    <scope>NUCLEOTIDE SEQUENCE [LARGE SCALE GENOMIC DNA]</scope>
    <source>
        <strain evidence="6">DSM 45843</strain>
    </source>
</reference>
<protein>
    <submittedName>
        <fullName evidence="5">Sugar or nucleoside kinase, ribokinase family</fullName>
    </submittedName>
</protein>
<evidence type="ECO:0000313" key="5">
    <source>
        <dbReference type="EMBL" id="SDP21608.1"/>
    </source>
</evidence>
<name>A0A1H0QXY8_9ACTN</name>
<organism evidence="5 6">
    <name type="scientific">Klenkia soli</name>
    <dbReference type="NCBI Taxonomy" id="1052260"/>
    <lineage>
        <taxon>Bacteria</taxon>
        <taxon>Bacillati</taxon>
        <taxon>Actinomycetota</taxon>
        <taxon>Actinomycetes</taxon>
        <taxon>Geodermatophilales</taxon>
        <taxon>Geodermatophilaceae</taxon>
        <taxon>Klenkia</taxon>
    </lineage>
</organism>
<dbReference type="Pfam" id="PF00294">
    <property type="entry name" value="PfkB"/>
    <property type="match status" value="1"/>
</dbReference>
<evidence type="ECO:0000313" key="6">
    <source>
        <dbReference type="Proteomes" id="UP000199088"/>
    </source>
</evidence>
<dbReference type="RefSeq" id="WP_091247319.1">
    <property type="nucleotide sequence ID" value="NZ_FNIR01000011.1"/>
</dbReference>
<gene>
    <name evidence="5" type="ORF">SAMN05660199_03378</name>
</gene>
<evidence type="ECO:0000256" key="1">
    <source>
        <dbReference type="ARBA" id="ARBA00010688"/>
    </source>
</evidence>
<comment type="similarity">
    <text evidence="1">Belongs to the carbohydrate kinase PfkB family.</text>
</comment>
<feature type="domain" description="Carbohydrate kinase PfkB" evidence="4">
    <location>
        <begin position="2"/>
        <end position="280"/>
    </location>
</feature>
<evidence type="ECO:0000259" key="4">
    <source>
        <dbReference type="Pfam" id="PF00294"/>
    </source>
</evidence>
<evidence type="ECO:0000256" key="3">
    <source>
        <dbReference type="ARBA" id="ARBA00022777"/>
    </source>
</evidence>
<dbReference type="STRING" id="1052260.SAMN05660199_03378"/>
<accession>A0A1H0QXY8</accession>
<sequence length="292" mass="28863">MLVCIGDVVEDVVVWTEAPLRAGTDNPGRVVRTRGGSAANVAVFAAATGSASRFVGRVGDDALGAVLTADLERAGVEVRVQRAGRTGSIVVLVDPAGERTMVPDRGAAADLADPPPSWVAGAAVVHAPAYALATPGPATAVRTLFAAARDTGALTSIDVSSVDLVTRLGAEVLRAAIARLAPDVLIANAEEAAALGPVPGARTTVVKAGSAPTTVTGPDGAVVRVPVAPVDAVRDTTGAGDAFAAGFLTAFATGRDPVAACLAGHALAARVLQQPGANLSADPTLEPTGAPA</sequence>
<dbReference type="InterPro" id="IPR029056">
    <property type="entry name" value="Ribokinase-like"/>
</dbReference>
<dbReference type="OrthoDB" id="9808601at2"/>
<keyword evidence="6" id="KW-1185">Reference proteome</keyword>